<keyword evidence="3" id="KW-1185">Reference proteome</keyword>
<sequence length="70" mass="7947">MASVHQACLSLCPCSSTVSFHSFRLVHIICTAGDNIDPLHHSPDHLDAIPRRRRRPPHTTWYRCSGCRQP</sequence>
<dbReference type="AlphaFoldDB" id="A0A2K2CTJ1"/>
<dbReference type="EnsemblPlants" id="PNT65351">
    <property type="protein sequence ID" value="PNT65351"/>
    <property type="gene ID" value="BRADI_4g41035v3"/>
</dbReference>
<reference evidence="2" key="3">
    <citation type="submission" date="2018-08" db="UniProtKB">
        <authorList>
            <consortium name="EnsemblPlants"/>
        </authorList>
    </citation>
    <scope>IDENTIFICATION</scope>
    <source>
        <strain evidence="2">cv. Bd21</strain>
    </source>
</reference>
<accession>A0A2K2CTJ1</accession>
<gene>
    <name evidence="1" type="ORF">BRADI_4g41035v3</name>
</gene>
<protein>
    <submittedName>
        <fullName evidence="1 2">Uncharacterized protein</fullName>
    </submittedName>
</protein>
<proteinExistence type="predicted"/>
<organism evidence="1">
    <name type="scientific">Brachypodium distachyon</name>
    <name type="common">Purple false brome</name>
    <name type="synonym">Trachynia distachya</name>
    <dbReference type="NCBI Taxonomy" id="15368"/>
    <lineage>
        <taxon>Eukaryota</taxon>
        <taxon>Viridiplantae</taxon>
        <taxon>Streptophyta</taxon>
        <taxon>Embryophyta</taxon>
        <taxon>Tracheophyta</taxon>
        <taxon>Spermatophyta</taxon>
        <taxon>Magnoliopsida</taxon>
        <taxon>Liliopsida</taxon>
        <taxon>Poales</taxon>
        <taxon>Poaceae</taxon>
        <taxon>BOP clade</taxon>
        <taxon>Pooideae</taxon>
        <taxon>Stipodae</taxon>
        <taxon>Brachypodieae</taxon>
        <taxon>Brachypodium</taxon>
    </lineage>
</organism>
<dbReference type="Gramene" id="PNT65351">
    <property type="protein sequence ID" value="PNT65351"/>
    <property type="gene ID" value="BRADI_4g41035v3"/>
</dbReference>
<evidence type="ECO:0000313" key="3">
    <source>
        <dbReference type="Proteomes" id="UP000008810"/>
    </source>
</evidence>
<dbReference type="Proteomes" id="UP000008810">
    <property type="component" value="Chromosome 4"/>
</dbReference>
<dbReference type="InParanoid" id="A0A2K2CTJ1"/>
<name>A0A2K2CTJ1_BRADI</name>
<reference evidence="1 2" key="1">
    <citation type="journal article" date="2010" name="Nature">
        <title>Genome sequencing and analysis of the model grass Brachypodium distachyon.</title>
        <authorList>
            <consortium name="International Brachypodium Initiative"/>
        </authorList>
    </citation>
    <scope>NUCLEOTIDE SEQUENCE [LARGE SCALE GENOMIC DNA]</scope>
    <source>
        <strain evidence="1 2">Bd21</strain>
    </source>
</reference>
<evidence type="ECO:0000313" key="2">
    <source>
        <dbReference type="EnsemblPlants" id="PNT65351"/>
    </source>
</evidence>
<reference evidence="1" key="2">
    <citation type="submission" date="2017-06" db="EMBL/GenBank/DDBJ databases">
        <title>WGS assembly of Brachypodium distachyon.</title>
        <authorList>
            <consortium name="The International Brachypodium Initiative"/>
            <person name="Lucas S."/>
            <person name="Harmon-Smith M."/>
            <person name="Lail K."/>
            <person name="Tice H."/>
            <person name="Grimwood J."/>
            <person name="Bruce D."/>
            <person name="Barry K."/>
            <person name="Shu S."/>
            <person name="Lindquist E."/>
            <person name="Wang M."/>
            <person name="Pitluck S."/>
            <person name="Vogel J.P."/>
            <person name="Garvin D.F."/>
            <person name="Mockler T.C."/>
            <person name="Schmutz J."/>
            <person name="Rokhsar D."/>
            <person name="Bevan M.W."/>
        </authorList>
    </citation>
    <scope>NUCLEOTIDE SEQUENCE</scope>
    <source>
        <strain evidence="1">Bd21</strain>
    </source>
</reference>
<dbReference type="EMBL" id="CM000883">
    <property type="protein sequence ID" value="PNT65351.1"/>
    <property type="molecule type" value="Genomic_DNA"/>
</dbReference>
<evidence type="ECO:0000313" key="1">
    <source>
        <dbReference type="EMBL" id="PNT65351.1"/>
    </source>
</evidence>